<organism evidence="5 6">
    <name type="scientific">Bdellovibrio bacteriovorus</name>
    <dbReference type="NCBI Taxonomy" id="959"/>
    <lineage>
        <taxon>Bacteria</taxon>
        <taxon>Pseudomonadati</taxon>
        <taxon>Bdellovibrionota</taxon>
        <taxon>Bdellovibrionia</taxon>
        <taxon>Bdellovibrionales</taxon>
        <taxon>Pseudobdellovibrionaceae</taxon>
        <taxon>Bdellovibrio</taxon>
    </lineage>
</organism>
<dbReference type="GO" id="GO:0005524">
    <property type="term" value="F:ATP binding"/>
    <property type="evidence" value="ECO:0007669"/>
    <property type="project" value="UniProtKB-KW"/>
</dbReference>
<dbReference type="InterPro" id="IPR015854">
    <property type="entry name" value="ABC_transpr_LolD-like"/>
</dbReference>
<dbReference type="AlphaFoldDB" id="A0A150WFC9"/>
<dbReference type="OrthoDB" id="5292358at2"/>
<sequence length="230" mass="25338">MSSSNILIEVRDLQFDYLDGTSVLNIPEFSVLRGEELFLYGPSGTGKTTLLEILAGVLKPSKGTLKILGCDLVQMSDAERDSFRSEHMGYIFQNFNLIPYLSVQENIELPLHLSAARRARLGSVGTDLVIRGLCGNLGIGDLLSKPVGALSVGQQQRVAVARALLGKPDLLLADEPTSALDFDHREKFLKLMFELAELYGTTVVFVSHDRTMEKLFTRTISLESINRAHA</sequence>
<accession>A0A150WFC9</accession>
<evidence type="ECO:0000256" key="1">
    <source>
        <dbReference type="ARBA" id="ARBA00022448"/>
    </source>
</evidence>
<dbReference type="InterPro" id="IPR017871">
    <property type="entry name" value="ABC_transporter-like_CS"/>
</dbReference>
<evidence type="ECO:0000313" key="6">
    <source>
        <dbReference type="Proteomes" id="UP000075320"/>
    </source>
</evidence>
<gene>
    <name evidence="5" type="ORF">AZI86_17885</name>
</gene>
<dbReference type="InterPro" id="IPR003593">
    <property type="entry name" value="AAA+_ATPase"/>
</dbReference>
<dbReference type="SUPFAM" id="SSF52540">
    <property type="entry name" value="P-loop containing nucleoside triphosphate hydrolases"/>
    <property type="match status" value="1"/>
</dbReference>
<dbReference type="PANTHER" id="PTHR24220">
    <property type="entry name" value="IMPORT ATP-BINDING PROTEIN"/>
    <property type="match status" value="1"/>
</dbReference>
<protein>
    <submittedName>
        <fullName evidence="5">Methionine ABC transporter ATP-binding protein</fullName>
    </submittedName>
</protein>
<dbReference type="InterPro" id="IPR017911">
    <property type="entry name" value="MacB-like_ATP-bd"/>
</dbReference>
<keyword evidence="2" id="KW-0547">Nucleotide-binding</keyword>
<dbReference type="GO" id="GO:0016887">
    <property type="term" value="F:ATP hydrolysis activity"/>
    <property type="evidence" value="ECO:0007669"/>
    <property type="project" value="InterPro"/>
</dbReference>
<dbReference type="PANTHER" id="PTHR24220:SF611">
    <property type="entry name" value="ATP-BINDING COMPONENT OF ABC TRANSPORTER-RELATED"/>
    <property type="match status" value="1"/>
</dbReference>
<dbReference type="Pfam" id="PF00005">
    <property type="entry name" value="ABC_tran"/>
    <property type="match status" value="1"/>
</dbReference>
<feature type="domain" description="ABC transporter" evidence="4">
    <location>
        <begin position="8"/>
        <end position="228"/>
    </location>
</feature>
<name>A0A150WFC9_BDEBC</name>
<dbReference type="Gene3D" id="3.40.50.300">
    <property type="entry name" value="P-loop containing nucleotide triphosphate hydrolases"/>
    <property type="match status" value="1"/>
</dbReference>
<keyword evidence="3 5" id="KW-0067">ATP-binding</keyword>
<dbReference type="CDD" id="cd03255">
    <property type="entry name" value="ABC_MJ0796_LolCDE_FtsE"/>
    <property type="match status" value="1"/>
</dbReference>
<dbReference type="InterPro" id="IPR027417">
    <property type="entry name" value="P-loop_NTPase"/>
</dbReference>
<dbReference type="EMBL" id="LUKE01000006">
    <property type="protein sequence ID" value="KYG61575.1"/>
    <property type="molecule type" value="Genomic_DNA"/>
</dbReference>
<evidence type="ECO:0000313" key="5">
    <source>
        <dbReference type="EMBL" id="KYG61575.1"/>
    </source>
</evidence>
<proteinExistence type="predicted"/>
<evidence type="ECO:0000256" key="2">
    <source>
        <dbReference type="ARBA" id="ARBA00022741"/>
    </source>
</evidence>
<dbReference type="InterPro" id="IPR003439">
    <property type="entry name" value="ABC_transporter-like_ATP-bd"/>
</dbReference>
<comment type="caution">
    <text evidence="5">The sequence shown here is derived from an EMBL/GenBank/DDBJ whole genome shotgun (WGS) entry which is preliminary data.</text>
</comment>
<dbReference type="GO" id="GO:0005886">
    <property type="term" value="C:plasma membrane"/>
    <property type="evidence" value="ECO:0007669"/>
    <property type="project" value="TreeGrafter"/>
</dbReference>
<dbReference type="SMART" id="SM00382">
    <property type="entry name" value="AAA"/>
    <property type="match status" value="1"/>
</dbReference>
<keyword evidence="1" id="KW-0813">Transport</keyword>
<evidence type="ECO:0000256" key="3">
    <source>
        <dbReference type="ARBA" id="ARBA00022840"/>
    </source>
</evidence>
<keyword evidence="6" id="KW-1185">Reference proteome</keyword>
<reference evidence="5 6" key="1">
    <citation type="submission" date="2016-03" db="EMBL/GenBank/DDBJ databases">
        <authorList>
            <person name="Ploux O."/>
        </authorList>
    </citation>
    <scope>NUCLEOTIDE SEQUENCE [LARGE SCALE GENOMIC DNA]</scope>
    <source>
        <strain evidence="5 6">R0</strain>
    </source>
</reference>
<dbReference type="RefSeq" id="WP_061836657.1">
    <property type="nucleotide sequence ID" value="NZ_LUKE01000006.1"/>
</dbReference>
<dbReference type="Proteomes" id="UP000075320">
    <property type="component" value="Unassembled WGS sequence"/>
</dbReference>
<dbReference type="GO" id="GO:0022857">
    <property type="term" value="F:transmembrane transporter activity"/>
    <property type="evidence" value="ECO:0007669"/>
    <property type="project" value="TreeGrafter"/>
</dbReference>
<evidence type="ECO:0000259" key="4">
    <source>
        <dbReference type="PROSITE" id="PS50893"/>
    </source>
</evidence>
<dbReference type="PROSITE" id="PS50893">
    <property type="entry name" value="ABC_TRANSPORTER_2"/>
    <property type="match status" value="1"/>
</dbReference>
<dbReference type="PROSITE" id="PS00211">
    <property type="entry name" value="ABC_TRANSPORTER_1"/>
    <property type="match status" value="1"/>
</dbReference>